<keyword evidence="3" id="KW-0150">Chloroplast</keyword>
<dbReference type="InterPro" id="IPR002051">
    <property type="entry name" value="Haem_Oase"/>
</dbReference>
<dbReference type="EMBL" id="JBDFQZ010000002">
    <property type="protein sequence ID" value="KAK9748606.1"/>
    <property type="molecule type" value="Genomic_DNA"/>
</dbReference>
<proteinExistence type="inferred from homology"/>
<keyword evidence="5" id="KW-0934">Plastid</keyword>
<dbReference type="EMBL" id="JBDFQZ010000002">
    <property type="protein sequence ID" value="KAK9748609.1"/>
    <property type="molecule type" value="Genomic_DNA"/>
</dbReference>
<dbReference type="Gene3D" id="1.20.910.10">
    <property type="entry name" value="Heme oxygenase-like"/>
    <property type="match status" value="1"/>
</dbReference>
<dbReference type="InterPro" id="IPR016084">
    <property type="entry name" value="Haem_Oase-like_multi-hlx"/>
</dbReference>
<feature type="compositionally biased region" description="Polar residues" evidence="7">
    <location>
        <begin position="69"/>
        <end position="80"/>
    </location>
</feature>
<evidence type="ECO:0000313" key="9">
    <source>
        <dbReference type="Proteomes" id="UP001443914"/>
    </source>
</evidence>
<evidence type="ECO:0000256" key="6">
    <source>
        <dbReference type="ARBA" id="ARBA00022946"/>
    </source>
</evidence>
<comment type="similarity">
    <text evidence="2">Belongs to the heme oxygenase family.</text>
</comment>
<protein>
    <recommendedName>
        <fullName evidence="10">Inactive heme oxygenase 2, chloroplastic</fullName>
    </recommendedName>
</protein>
<comment type="caution">
    <text evidence="8">The sequence shown here is derived from an EMBL/GenBank/DDBJ whole genome shotgun (WGS) entry which is preliminary data.</text>
</comment>
<dbReference type="EMBL" id="JBDFQZ010000002">
    <property type="protein sequence ID" value="KAK9748613.1"/>
    <property type="molecule type" value="Genomic_DNA"/>
</dbReference>
<dbReference type="PANTHER" id="PTHR35703:SF1">
    <property type="entry name" value="INACTIVE HEME OXYGENASE 2, CHLOROPLASTIC-RELATED"/>
    <property type="match status" value="1"/>
</dbReference>
<dbReference type="InterPro" id="IPR016053">
    <property type="entry name" value="Haem_Oase-like"/>
</dbReference>
<organism evidence="8 9">
    <name type="scientific">Saponaria officinalis</name>
    <name type="common">Common soapwort</name>
    <name type="synonym">Lychnis saponaria</name>
    <dbReference type="NCBI Taxonomy" id="3572"/>
    <lineage>
        <taxon>Eukaryota</taxon>
        <taxon>Viridiplantae</taxon>
        <taxon>Streptophyta</taxon>
        <taxon>Embryophyta</taxon>
        <taxon>Tracheophyta</taxon>
        <taxon>Spermatophyta</taxon>
        <taxon>Magnoliopsida</taxon>
        <taxon>eudicotyledons</taxon>
        <taxon>Gunneridae</taxon>
        <taxon>Pentapetalae</taxon>
        <taxon>Caryophyllales</taxon>
        <taxon>Caryophyllaceae</taxon>
        <taxon>Caryophylleae</taxon>
        <taxon>Saponaria</taxon>
    </lineage>
</organism>
<dbReference type="EMBL" id="JBDFQZ010000002">
    <property type="protein sequence ID" value="KAK9748611.1"/>
    <property type="molecule type" value="Genomic_DNA"/>
</dbReference>
<evidence type="ECO:0000256" key="2">
    <source>
        <dbReference type="ARBA" id="ARBA00006134"/>
    </source>
</evidence>
<evidence type="ECO:0000313" key="8">
    <source>
        <dbReference type="EMBL" id="KAK9748606.1"/>
    </source>
</evidence>
<evidence type="ECO:0008006" key="10">
    <source>
        <dbReference type="Google" id="ProtNLM"/>
    </source>
</evidence>
<keyword evidence="4" id="KW-0602">Photosynthesis</keyword>
<gene>
    <name evidence="8" type="ORF">RND81_02G069500</name>
</gene>
<dbReference type="GO" id="GO:0010024">
    <property type="term" value="P:phytochromobilin biosynthetic process"/>
    <property type="evidence" value="ECO:0007669"/>
    <property type="project" value="TreeGrafter"/>
</dbReference>
<dbReference type="Pfam" id="PF01126">
    <property type="entry name" value="Heme_oxygenase"/>
    <property type="match status" value="1"/>
</dbReference>
<evidence type="ECO:0000256" key="1">
    <source>
        <dbReference type="ARBA" id="ARBA00004229"/>
    </source>
</evidence>
<comment type="subcellular location">
    <subcellularLocation>
        <location evidence="1">Plastid</location>
        <location evidence="1">Chloroplast</location>
    </subcellularLocation>
</comment>
<dbReference type="AlphaFoldDB" id="A0AAW1MNL6"/>
<dbReference type="Proteomes" id="UP001443914">
    <property type="component" value="Unassembled WGS sequence"/>
</dbReference>
<feature type="compositionally biased region" description="Low complexity" evidence="7">
    <location>
        <begin position="11"/>
        <end position="23"/>
    </location>
</feature>
<dbReference type="GO" id="GO:0009507">
    <property type="term" value="C:chloroplast"/>
    <property type="evidence" value="ECO:0007669"/>
    <property type="project" value="UniProtKB-SubCell"/>
</dbReference>
<keyword evidence="9" id="KW-1185">Reference proteome</keyword>
<dbReference type="SUPFAM" id="SSF48613">
    <property type="entry name" value="Heme oxygenase-like"/>
    <property type="match status" value="1"/>
</dbReference>
<evidence type="ECO:0000256" key="3">
    <source>
        <dbReference type="ARBA" id="ARBA00022528"/>
    </source>
</evidence>
<dbReference type="EMBL" id="JBDFQZ010000002">
    <property type="protein sequence ID" value="KAK9748614.1"/>
    <property type="molecule type" value="Genomic_DNA"/>
</dbReference>
<dbReference type="PANTHER" id="PTHR35703">
    <property type="entry name" value="HEME OXYGENASE 1, CHLOROPLASTIC-RELATED"/>
    <property type="match status" value="1"/>
</dbReference>
<keyword evidence="6" id="KW-0809">Transit peptide</keyword>
<dbReference type="EMBL" id="JBDFQZ010000002">
    <property type="protein sequence ID" value="KAK9748607.1"/>
    <property type="molecule type" value="Genomic_DNA"/>
</dbReference>
<reference evidence="8 9" key="1">
    <citation type="submission" date="2024-03" db="EMBL/GenBank/DDBJ databases">
        <title>WGS assembly of Saponaria officinalis var. Norfolk2.</title>
        <authorList>
            <person name="Jenkins J."/>
            <person name="Shu S."/>
            <person name="Grimwood J."/>
            <person name="Barry K."/>
            <person name="Goodstein D."/>
            <person name="Schmutz J."/>
            <person name="Leebens-Mack J."/>
            <person name="Osbourn A."/>
        </authorList>
    </citation>
    <scope>NUCLEOTIDE SEQUENCE [LARGE SCALE GENOMIC DNA]</scope>
    <source>
        <strain evidence="9">cv. Norfolk2</strain>
        <strain evidence="8">JIC</strain>
        <tissue evidence="8">Leaf</tissue>
    </source>
</reference>
<dbReference type="CDD" id="cd19165">
    <property type="entry name" value="HemeO"/>
    <property type="match status" value="1"/>
</dbReference>
<evidence type="ECO:0000256" key="4">
    <source>
        <dbReference type="ARBA" id="ARBA00022531"/>
    </source>
</evidence>
<dbReference type="EMBL" id="JBDFQZ010000002">
    <property type="protein sequence ID" value="KAK9748608.1"/>
    <property type="molecule type" value="Genomic_DNA"/>
</dbReference>
<dbReference type="GO" id="GO:0004392">
    <property type="term" value="F:heme oxygenase (decyclizing) activity"/>
    <property type="evidence" value="ECO:0007669"/>
    <property type="project" value="InterPro"/>
</dbReference>
<feature type="region of interest" description="Disordered" evidence="7">
    <location>
        <begin position="1"/>
        <end position="27"/>
    </location>
</feature>
<evidence type="ECO:0000256" key="7">
    <source>
        <dbReference type="SAM" id="MobiDB-lite"/>
    </source>
</evidence>
<dbReference type="GO" id="GO:0006788">
    <property type="term" value="P:heme oxidation"/>
    <property type="evidence" value="ECO:0007669"/>
    <property type="project" value="InterPro"/>
</dbReference>
<accession>A0AAW1MNL6</accession>
<dbReference type="GO" id="GO:0015979">
    <property type="term" value="P:photosynthesis"/>
    <property type="evidence" value="ECO:0007669"/>
    <property type="project" value="UniProtKB-KW"/>
</dbReference>
<dbReference type="EMBL" id="JBDFQZ010000002">
    <property type="protein sequence ID" value="KAK9748612.1"/>
    <property type="molecule type" value="Genomic_DNA"/>
</dbReference>
<name>A0AAW1MNL6_SAPOF</name>
<dbReference type="InterPro" id="IPR016951">
    <property type="entry name" value="Haem_Oase_decyc_pln"/>
</dbReference>
<feature type="region of interest" description="Disordered" evidence="7">
    <location>
        <begin position="40"/>
        <end position="100"/>
    </location>
</feature>
<evidence type="ECO:0000256" key="5">
    <source>
        <dbReference type="ARBA" id="ARBA00022640"/>
    </source>
</evidence>
<sequence length="320" mass="36834">MAFSLNSTHFLPPLSQPPSSIQIKNPNYFPCSKFPKTQFPNLPKHSLALTHTSSTPPPPYTNNDDEQNDTVQPPKTTPSSGGFPPPLLKKRKRYRKEYPGESKGITEEMRFVAMKLRNHGLRRLKVDSEPLDEEKEVEMDGGDDATWVPTLDGFLKYLVDSKLVFDTIERVVEDSNDVSYAYFRRTGLERSESLARDLEWFGEQNMLIPDPSSPGVSYAAYLKDLSEKSAPLFLSHFYNIYFSHIAGGQVIAKQVVEKLLVEREFNFYKWDNDAEELLKDVREKLNRLSEHWSRDDKNKCLKEATKSFRHMGQIVRLIIL</sequence>